<dbReference type="PANTHER" id="PTHR26453">
    <property type="entry name" value="OLFACTORY RECEPTOR"/>
    <property type="match status" value="1"/>
</dbReference>
<keyword evidence="11 12" id="KW-0807">Transducer</keyword>
<evidence type="ECO:0000259" key="14">
    <source>
        <dbReference type="PROSITE" id="PS50262"/>
    </source>
</evidence>
<evidence type="ECO:0000313" key="16">
    <source>
        <dbReference type="Proteomes" id="UP000694392"/>
    </source>
</evidence>
<feature type="transmembrane region" description="Helical" evidence="13">
    <location>
        <begin position="198"/>
        <end position="225"/>
    </location>
</feature>
<evidence type="ECO:0000256" key="7">
    <source>
        <dbReference type="ARBA" id="ARBA00022989"/>
    </source>
</evidence>
<name>A0A8D0GQX9_SPHPU</name>
<keyword evidence="7 13" id="KW-1133">Transmembrane helix</keyword>
<keyword evidence="9 13" id="KW-0472">Membrane</keyword>
<keyword evidence="5 12" id="KW-0812">Transmembrane</keyword>
<dbReference type="CDD" id="cd15421">
    <property type="entry name" value="7tmA_OR2T-like"/>
    <property type="match status" value="1"/>
</dbReference>
<dbReference type="GO" id="GO:0004984">
    <property type="term" value="F:olfactory receptor activity"/>
    <property type="evidence" value="ECO:0007669"/>
    <property type="project" value="InterPro"/>
</dbReference>
<dbReference type="FunFam" id="1.20.1070.10:FF:000008">
    <property type="entry name" value="Olfactory receptor"/>
    <property type="match status" value="1"/>
</dbReference>
<sequence>MERGNSTSVTEFVLLGLPNETTAHAILFAGILFLSITAVSGNCLLLFLIQVDSALYTPMYFFLRQLSFMDLCLILAIVPKLLVGFVAQKKVISLAGCGAQIFFIMTFGGAECLLLTVMSYDRYVAICRPLQYSVIMSRRLCLITTVGIWLGASLNALIQTISVMRLSYCRSNVVNHLFCEVPVLVKLSCSDTSVFETVVFICSVLLLLIPSSIILASYVSILSTILSMRSAKGRRKAFGTCSSHLTVVGLFFGAAIFMYMRPRSYHSPEQDKIVSVFYTNVTSALNPLIYSLRNKDVLSVLRKLLRRRLMGRLGNRQRD</sequence>
<dbReference type="GeneTree" id="ENSGT01150000286990"/>
<dbReference type="Gene3D" id="1.20.1070.10">
    <property type="entry name" value="Rhodopsin 7-helix transmembrane proteins"/>
    <property type="match status" value="1"/>
</dbReference>
<evidence type="ECO:0000313" key="15">
    <source>
        <dbReference type="Ensembl" id="ENSSPUP00000008812.1"/>
    </source>
</evidence>
<evidence type="ECO:0000256" key="12">
    <source>
        <dbReference type="RuleBase" id="RU000688"/>
    </source>
</evidence>
<feature type="transmembrane region" description="Helical" evidence="13">
    <location>
        <begin position="140"/>
        <end position="158"/>
    </location>
</feature>
<reference evidence="15" key="1">
    <citation type="submission" date="2025-08" db="UniProtKB">
        <authorList>
            <consortium name="Ensembl"/>
        </authorList>
    </citation>
    <scope>IDENTIFICATION</scope>
</reference>
<comment type="similarity">
    <text evidence="2 12">Belongs to the G-protein coupled receptor 1 family.</text>
</comment>
<feature type="transmembrane region" description="Helical" evidence="13">
    <location>
        <begin position="61"/>
        <end position="87"/>
    </location>
</feature>
<evidence type="ECO:0000256" key="8">
    <source>
        <dbReference type="ARBA" id="ARBA00023040"/>
    </source>
</evidence>
<evidence type="ECO:0000256" key="9">
    <source>
        <dbReference type="ARBA" id="ARBA00023136"/>
    </source>
</evidence>
<keyword evidence="8 12" id="KW-0297">G-protein coupled receptor</keyword>
<dbReference type="GO" id="GO:0005886">
    <property type="term" value="C:plasma membrane"/>
    <property type="evidence" value="ECO:0007669"/>
    <property type="project" value="UniProtKB-SubCell"/>
</dbReference>
<dbReference type="InterPro" id="IPR017452">
    <property type="entry name" value="GPCR_Rhodpsn_7TM"/>
</dbReference>
<feature type="transmembrane region" description="Helical" evidence="13">
    <location>
        <begin position="237"/>
        <end position="260"/>
    </location>
</feature>
<evidence type="ECO:0000256" key="5">
    <source>
        <dbReference type="ARBA" id="ARBA00022692"/>
    </source>
</evidence>
<dbReference type="SUPFAM" id="SSF81321">
    <property type="entry name" value="Family A G protein-coupled receptor-like"/>
    <property type="match status" value="1"/>
</dbReference>
<accession>A0A8D0GQX9</accession>
<dbReference type="GO" id="GO:0004930">
    <property type="term" value="F:G protein-coupled receptor activity"/>
    <property type="evidence" value="ECO:0007669"/>
    <property type="project" value="UniProtKB-KW"/>
</dbReference>
<evidence type="ECO:0000256" key="1">
    <source>
        <dbReference type="ARBA" id="ARBA00004651"/>
    </source>
</evidence>
<dbReference type="Pfam" id="PF13853">
    <property type="entry name" value="7tm_4"/>
    <property type="match status" value="1"/>
</dbReference>
<keyword evidence="10 12" id="KW-0675">Receptor</keyword>
<organism evidence="15 16">
    <name type="scientific">Sphenodon punctatus</name>
    <name type="common">Tuatara</name>
    <name type="synonym">Hatteria punctata</name>
    <dbReference type="NCBI Taxonomy" id="8508"/>
    <lineage>
        <taxon>Eukaryota</taxon>
        <taxon>Metazoa</taxon>
        <taxon>Chordata</taxon>
        <taxon>Craniata</taxon>
        <taxon>Vertebrata</taxon>
        <taxon>Euteleostomi</taxon>
        <taxon>Lepidosauria</taxon>
        <taxon>Sphenodontia</taxon>
        <taxon>Sphenodontidae</taxon>
        <taxon>Sphenodon</taxon>
    </lineage>
</organism>
<reference evidence="15" key="2">
    <citation type="submission" date="2025-09" db="UniProtKB">
        <authorList>
            <consortium name="Ensembl"/>
        </authorList>
    </citation>
    <scope>IDENTIFICATION</scope>
</reference>
<feature type="transmembrane region" description="Helical" evidence="13">
    <location>
        <begin position="25"/>
        <end position="49"/>
    </location>
</feature>
<protein>
    <recommendedName>
        <fullName evidence="13">Olfactory receptor</fullName>
    </recommendedName>
</protein>
<dbReference type="InterPro" id="IPR000725">
    <property type="entry name" value="Olfact_rcpt"/>
</dbReference>
<feature type="transmembrane region" description="Helical" evidence="13">
    <location>
        <begin position="272"/>
        <end position="292"/>
    </location>
</feature>
<dbReference type="PRINTS" id="PR00245">
    <property type="entry name" value="OLFACTORYR"/>
</dbReference>
<dbReference type="PROSITE" id="PS00237">
    <property type="entry name" value="G_PROTEIN_RECEP_F1_1"/>
    <property type="match status" value="1"/>
</dbReference>
<dbReference type="Ensembl" id="ENSSPUT00000009397.1">
    <property type="protein sequence ID" value="ENSSPUP00000008812.1"/>
    <property type="gene ID" value="ENSSPUG00000006858.1"/>
</dbReference>
<keyword evidence="6 13" id="KW-0552">Olfaction</keyword>
<evidence type="ECO:0000256" key="6">
    <source>
        <dbReference type="ARBA" id="ARBA00022725"/>
    </source>
</evidence>
<dbReference type="FunFam" id="1.10.1220.70:FF:000001">
    <property type="entry name" value="Olfactory receptor"/>
    <property type="match status" value="1"/>
</dbReference>
<feature type="transmembrane region" description="Helical" evidence="13">
    <location>
        <begin position="99"/>
        <end position="120"/>
    </location>
</feature>
<dbReference type="Proteomes" id="UP000694392">
    <property type="component" value="Unplaced"/>
</dbReference>
<dbReference type="PRINTS" id="PR00237">
    <property type="entry name" value="GPCRRHODOPSN"/>
</dbReference>
<evidence type="ECO:0000256" key="11">
    <source>
        <dbReference type="ARBA" id="ARBA00023224"/>
    </source>
</evidence>
<dbReference type="InterPro" id="IPR000276">
    <property type="entry name" value="GPCR_Rhodpsn"/>
</dbReference>
<proteinExistence type="inferred from homology"/>
<feature type="domain" description="G-protein coupled receptors family 1 profile" evidence="14">
    <location>
        <begin position="41"/>
        <end position="290"/>
    </location>
</feature>
<evidence type="ECO:0000256" key="10">
    <source>
        <dbReference type="ARBA" id="ARBA00023170"/>
    </source>
</evidence>
<evidence type="ECO:0000256" key="13">
    <source>
        <dbReference type="RuleBase" id="RU363047"/>
    </source>
</evidence>
<keyword evidence="3 13" id="KW-1003">Cell membrane</keyword>
<evidence type="ECO:0000256" key="4">
    <source>
        <dbReference type="ARBA" id="ARBA00022606"/>
    </source>
</evidence>
<keyword evidence="4 13" id="KW-0716">Sensory transduction</keyword>
<dbReference type="AlphaFoldDB" id="A0A8D0GQX9"/>
<keyword evidence="16" id="KW-1185">Reference proteome</keyword>
<evidence type="ECO:0000256" key="2">
    <source>
        <dbReference type="ARBA" id="ARBA00010663"/>
    </source>
</evidence>
<dbReference type="OMA" id="HISFFRC"/>
<comment type="subcellular location">
    <subcellularLocation>
        <location evidence="1 13">Cell membrane</location>
        <topology evidence="1 13">Multi-pass membrane protein</topology>
    </subcellularLocation>
</comment>
<dbReference type="PROSITE" id="PS50262">
    <property type="entry name" value="G_PROTEIN_RECEP_F1_2"/>
    <property type="match status" value="1"/>
</dbReference>
<evidence type="ECO:0000256" key="3">
    <source>
        <dbReference type="ARBA" id="ARBA00022475"/>
    </source>
</evidence>